<dbReference type="InterPro" id="IPR028116">
    <property type="entry name" value="Cis-CaaD-like"/>
</dbReference>
<keyword evidence="3" id="KW-1185">Reference proteome</keyword>
<dbReference type="Proteomes" id="UP000033647">
    <property type="component" value="Unassembled WGS sequence"/>
</dbReference>
<dbReference type="SUPFAM" id="SSF55331">
    <property type="entry name" value="Tautomerase/MIF"/>
    <property type="match status" value="1"/>
</dbReference>
<dbReference type="OrthoDB" id="2129288at2759"/>
<dbReference type="Gene3D" id="3.30.429.10">
    <property type="entry name" value="Macrophage Migration Inhibitory Factor"/>
    <property type="match status" value="1"/>
</dbReference>
<reference evidence="2 3" key="1">
    <citation type="submission" date="2015-03" db="EMBL/GenBank/DDBJ databases">
        <title>RNA-seq based gene annotation and comparative genomics of four Zymoseptoria species reveal species-specific pathogenicity related genes and transposable element activity.</title>
        <authorList>
            <person name="Grandaubert J."/>
            <person name="Bhattacharyya A."/>
            <person name="Stukenbrock E.H."/>
        </authorList>
    </citation>
    <scope>NUCLEOTIDE SEQUENCE [LARGE SCALE GENOMIC DNA]</scope>
    <source>
        <strain evidence="2 3">Zb18110</strain>
    </source>
</reference>
<dbReference type="EMBL" id="LAFY01000258">
    <property type="protein sequence ID" value="KJY01974.1"/>
    <property type="molecule type" value="Genomic_DNA"/>
</dbReference>
<organism evidence="2 3">
    <name type="scientific">Zymoseptoria brevis</name>
    <dbReference type="NCBI Taxonomy" id="1047168"/>
    <lineage>
        <taxon>Eukaryota</taxon>
        <taxon>Fungi</taxon>
        <taxon>Dikarya</taxon>
        <taxon>Ascomycota</taxon>
        <taxon>Pezizomycotina</taxon>
        <taxon>Dothideomycetes</taxon>
        <taxon>Dothideomycetidae</taxon>
        <taxon>Mycosphaerellales</taxon>
        <taxon>Mycosphaerellaceae</taxon>
        <taxon>Zymoseptoria</taxon>
    </lineage>
</organism>
<protein>
    <submittedName>
        <fullName evidence="2">4-oxalocrotonate tautomerase like protein</fullName>
    </submittedName>
</protein>
<sequence length="153" mass="17495">MPIWKISHSSTVFTDPSEKASLARNITDWYVNTAKLPDYYVNVTFYKLPVEDFYTAGTSNADKVLIEIIHIARHQDPNNKARSKGMMDMFDAILRPYTLDRGLKLEYNIIDAPAWLWRINGIDPPESFGDGEEEKAEISRKRLAELELGSEGK</sequence>
<feature type="domain" description="Tautomerase cis-CaaD-like" evidence="1">
    <location>
        <begin position="1"/>
        <end position="134"/>
    </location>
</feature>
<gene>
    <name evidence="2" type="ORF">TI39_contig266g00007</name>
</gene>
<comment type="caution">
    <text evidence="2">The sequence shown here is derived from an EMBL/GenBank/DDBJ whole genome shotgun (WGS) entry which is preliminary data.</text>
</comment>
<proteinExistence type="predicted"/>
<dbReference type="AlphaFoldDB" id="A0A0F4GXL2"/>
<evidence type="ECO:0000313" key="3">
    <source>
        <dbReference type="Proteomes" id="UP000033647"/>
    </source>
</evidence>
<accession>A0A0F4GXL2</accession>
<dbReference type="Pfam" id="PF14832">
    <property type="entry name" value="Tautomerase_3"/>
    <property type="match status" value="1"/>
</dbReference>
<evidence type="ECO:0000259" key="1">
    <source>
        <dbReference type="Pfam" id="PF14832"/>
    </source>
</evidence>
<evidence type="ECO:0000313" key="2">
    <source>
        <dbReference type="EMBL" id="KJY01974.1"/>
    </source>
</evidence>
<dbReference type="InterPro" id="IPR014347">
    <property type="entry name" value="Tautomerase/MIF_sf"/>
</dbReference>
<name>A0A0F4GXL2_9PEZI</name>